<keyword evidence="1" id="KW-0004">4Fe-4S</keyword>
<dbReference type="SFLD" id="SFLDS00029">
    <property type="entry name" value="Radical_SAM"/>
    <property type="match status" value="1"/>
</dbReference>
<evidence type="ECO:0000313" key="11">
    <source>
        <dbReference type="Proteomes" id="UP000218257"/>
    </source>
</evidence>
<dbReference type="CDD" id="cd01335">
    <property type="entry name" value="Radical_SAM"/>
    <property type="match status" value="1"/>
</dbReference>
<feature type="binding site" evidence="6">
    <location>
        <position position="86"/>
    </location>
    <ligand>
        <name>[4Fe-4S] cluster</name>
        <dbReference type="ChEBI" id="CHEBI:49883"/>
        <note>4Fe-4S-S-AdoMet</note>
    </ligand>
</feature>
<dbReference type="SUPFAM" id="SSF102114">
    <property type="entry name" value="Radical SAM enzymes"/>
    <property type="match status" value="1"/>
</dbReference>
<proteinExistence type="predicted"/>
<evidence type="ECO:0000313" key="8">
    <source>
        <dbReference type="EMBL" id="BAZ97718.1"/>
    </source>
</evidence>
<evidence type="ECO:0000256" key="3">
    <source>
        <dbReference type="ARBA" id="ARBA00022723"/>
    </source>
</evidence>
<dbReference type="EMBL" id="AP017649">
    <property type="protein sequence ID" value="BAZ97718.1"/>
    <property type="molecule type" value="Genomic_DNA"/>
</dbReference>
<dbReference type="PIRSF" id="PIRSF004869">
    <property type="entry name" value="PflX_prd"/>
    <property type="match status" value="1"/>
</dbReference>
<dbReference type="AlphaFoldDB" id="A0A0V8M2N1"/>
<evidence type="ECO:0000256" key="5">
    <source>
        <dbReference type="ARBA" id="ARBA00023014"/>
    </source>
</evidence>
<dbReference type="GO" id="GO:0046872">
    <property type="term" value="F:metal ion binding"/>
    <property type="evidence" value="ECO:0007669"/>
    <property type="project" value="UniProtKB-KW"/>
</dbReference>
<keyword evidence="3 6" id="KW-0479">Metal-binding</keyword>
<dbReference type="InterPro" id="IPR016431">
    <property type="entry name" value="Pyrv-formate_lyase-activ_prd"/>
</dbReference>
<dbReference type="PATRIC" id="fig|61435.5.peg.1022"/>
<dbReference type="InterPro" id="IPR034457">
    <property type="entry name" value="Organic_radical-activating"/>
</dbReference>
<dbReference type="Gene3D" id="3.20.20.70">
    <property type="entry name" value="Aldolase class I"/>
    <property type="match status" value="1"/>
</dbReference>
<comment type="cofactor">
    <cofactor evidence="6">
        <name>[4Fe-4S] cluster</name>
        <dbReference type="ChEBI" id="CHEBI:49883"/>
    </cofactor>
    <text evidence="6">Binds 1 [4Fe-4S] cluster. The cluster is coordinated with 3 cysteines and an exchangeable S-adenosyl-L-methionine.</text>
</comment>
<keyword evidence="2 6" id="KW-0949">S-adenosyl-L-methionine</keyword>
<dbReference type="Pfam" id="PF04055">
    <property type="entry name" value="Radical_SAM"/>
    <property type="match status" value="1"/>
</dbReference>
<dbReference type="GO" id="GO:0051539">
    <property type="term" value="F:4 iron, 4 sulfur cluster binding"/>
    <property type="evidence" value="ECO:0007669"/>
    <property type="project" value="UniProtKB-KW"/>
</dbReference>
<dbReference type="GO" id="GO:0003824">
    <property type="term" value="F:catalytic activity"/>
    <property type="evidence" value="ECO:0007669"/>
    <property type="project" value="InterPro"/>
</dbReference>
<evidence type="ECO:0000256" key="2">
    <source>
        <dbReference type="ARBA" id="ARBA00022691"/>
    </source>
</evidence>
<feature type="binding site" evidence="6">
    <location>
        <position position="89"/>
    </location>
    <ligand>
        <name>[4Fe-4S] cluster</name>
        <dbReference type="ChEBI" id="CHEBI:49883"/>
        <note>4Fe-4S-S-AdoMet</note>
    </ligand>
</feature>
<dbReference type="NCBIfam" id="TIGR04337">
    <property type="entry name" value="AmmeMemoSam_rS"/>
    <property type="match status" value="1"/>
</dbReference>
<dbReference type="GeneID" id="3229439"/>
<accession>A0A0V8M2N1</accession>
<reference evidence="9 10" key="1">
    <citation type="journal article" date="2015" name="Sci. Rep.">
        <title>A comparative genomics and reductive dehalogenase gene transcription study of two chloroethene-respiring bacteria, Dehalococcoides mccartyi strains MB and 11a.</title>
        <authorList>
            <person name="Low A."/>
            <person name="Shen Z."/>
            <person name="Cheng D."/>
            <person name="Rogers M.J."/>
            <person name="Lee P.K."/>
            <person name="He J."/>
        </authorList>
    </citation>
    <scope>NUCLEOTIDE SEQUENCE [LARGE SCALE GENOMIC DNA]</scope>
    <source>
        <strain evidence="9 10">MB</strain>
    </source>
</reference>
<dbReference type="PANTHER" id="PTHR30352:SF5">
    <property type="entry name" value="PYRUVATE FORMATE-LYASE 1-ACTIVATING ENZYME"/>
    <property type="match status" value="1"/>
</dbReference>
<evidence type="ECO:0000256" key="4">
    <source>
        <dbReference type="ARBA" id="ARBA00023004"/>
    </source>
</evidence>
<dbReference type="OrthoDB" id="9778883at2"/>
<dbReference type="RefSeq" id="WP_010937003.1">
    <property type="nucleotide sequence ID" value="NZ_AP017649.1"/>
</dbReference>
<dbReference type="PROSITE" id="PS51918">
    <property type="entry name" value="RADICAL_SAM"/>
    <property type="match status" value="1"/>
</dbReference>
<dbReference type="SFLD" id="SFLDG01101">
    <property type="entry name" value="Uncharacterised_Radical_SAM_Su"/>
    <property type="match status" value="1"/>
</dbReference>
<feature type="domain" description="Radical SAM core" evidence="7">
    <location>
        <begin position="67"/>
        <end position="285"/>
    </location>
</feature>
<dbReference type="InterPro" id="IPR058240">
    <property type="entry name" value="rSAM_sf"/>
</dbReference>
<evidence type="ECO:0000256" key="1">
    <source>
        <dbReference type="ARBA" id="ARBA00022485"/>
    </source>
</evidence>
<feature type="binding site" evidence="6">
    <location>
        <position position="82"/>
    </location>
    <ligand>
        <name>[4Fe-4S] cluster</name>
        <dbReference type="ChEBI" id="CHEBI:49883"/>
        <note>4Fe-4S-S-AdoMet</note>
    </ligand>
</feature>
<dbReference type="EMBL" id="JGYD01000018">
    <property type="protein sequence ID" value="KSV18035.1"/>
    <property type="molecule type" value="Genomic_DNA"/>
</dbReference>
<dbReference type="InterPro" id="IPR013785">
    <property type="entry name" value="Aldolase_TIM"/>
</dbReference>
<dbReference type="InterPro" id="IPR007197">
    <property type="entry name" value="rSAM"/>
</dbReference>
<name>A0A0V8M2N1_9CHLR</name>
<evidence type="ECO:0000259" key="7">
    <source>
        <dbReference type="PROSITE" id="PS51918"/>
    </source>
</evidence>
<evidence type="ECO:0000256" key="6">
    <source>
        <dbReference type="PIRSR" id="PIRSR004869-50"/>
    </source>
</evidence>
<keyword evidence="4 6" id="KW-0408">Iron</keyword>
<evidence type="ECO:0000313" key="10">
    <source>
        <dbReference type="Proteomes" id="UP000053577"/>
    </source>
</evidence>
<gene>
    <name evidence="9" type="ORF">DA01_05185</name>
    <name evidence="8" type="ORF">DEHALATV1_1090</name>
</gene>
<dbReference type="PANTHER" id="PTHR30352">
    <property type="entry name" value="PYRUVATE FORMATE-LYASE-ACTIVATING ENZYME"/>
    <property type="match status" value="1"/>
</dbReference>
<sequence length="345" mass="39351">MHEALLYQKMPHNITRCHTCQWSCRINPNHLGVCQVYQNISGSLFSLNYGRTSSVAVDPIEKKPLYHFYPGSQVFSLGSWGCNFHCSGCQNWEIACPDTYERLFNSRTLLPEQAVNMAKEYHCQGIAFTYNEPTVWFEYTLDCARLAKNSGLYTVYVTNGYMSTQALDTIGPYLDAFRVDIKGFKAGTYQKLSKIQHWEKILTTTERAKAQWGMHVEVVTNIIPAYNDDPEQLTGIARWIKTRLGELTPWHVTRFYPCRDMQNTPSTPLETLEKAVEIGKGEGLKYIYLGNVPGHKSETTCCPECGQALIRRKGYDSEICGLDNDRCRRCQSKLYIRLSSPAEGE</sequence>
<protein>
    <submittedName>
        <fullName evidence="8">AmmeMemoRadiSam system radical SAM enzyme</fullName>
    </submittedName>
    <submittedName>
        <fullName evidence="9">Radical SAM protein</fullName>
    </submittedName>
</protein>
<dbReference type="Proteomes" id="UP000053577">
    <property type="component" value="Unassembled WGS sequence"/>
</dbReference>
<reference evidence="8 11" key="2">
    <citation type="journal article" date="2017" name="Sci. Rep.">
        <title>Isolation and genomic characterization of a Dehalococcoides strain suggests genomic rearrangement during culture.</title>
        <authorList>
            <person name="Yohda M."/>
            <person name="Ikegami K."/>
            <person name="Aita Y."/>
            <person name="Kitajima M."/>
            <person name="Takechi A."/>
            <person name="Iwamoto M."/>
            <person name="Fukuda T."/>
            <person name="Tamura N."/>
            <person name="Shibasaki J."/>
            <person name="Koike S."/>
            <person name="Komatsu D."/>
            <person name="Miyagi S."/>
            <person name="Nishimura M."/>
            <person name="Uchino Y."/>
            <person name="Shiroma A."/>
            <person name="Shimoji M."/>
            <person name="Tamotsu H."/>
            <person name="Ashimine N."/>
            <person name="Shinzato M."/>
            <person name="Ohki S."/>
            <person name="Nakano K."/>
            <person name="Teruya K."/>
            <person name="Satou K."/>
            <person name="Hirano T."/>
            <person name="Yagi O."/>
        </authorList>
    </citation>
    <scope>NUCLEOTIDE SEQUENCE [LARGE SCALE GENOMIC DNA]</scope>
    <source>
        <strain evidence="8 11">UCH-ATV1</strain>
    </source>
</reference>
<organism evidence="9 10">
    <name type="scientific">Dehalococcoides mccartyi</name>
    <dbReference type="NCBI Taxonomy" id="61435"/>
    <lineage>
        <taxon>Bacteria</taxon>
        <taxon>Bacillati</taxon>
        <taxon>Chloroflexota</taxon>
        <taxon>Dehalococcoidia</taxon>
        <taxon>Dehalococcoidales</taxon>
        <taxon>Dehalococcoidaceae</taxon>
        <taxon>Dehalococcoides</taxon>
    </lineage>
</organism>
<dbReference type="Proteomes" id="UP000218257">
    <property type="component" value="Chromosome"/>
</dbReference>
<dbReference type="InterPro" id="IPR027596">
    <property type="entry name" value="AmmeMemoSam_rS"/>
</dbReference>
<evidence type="ECO:0000313" key="9">
    <source>
        <dbReference type="EMBL" id="KSV18035.1"/>
    </source>
</evidence>
<keyword evidence="5 6" id="KW-0411">Iron-sulfur</keyword>